<organism evidence="1 2">
    <name type="scientific">Gordonia neofelifaecis NRRL B-59395</name>
    <dbReference type="NCBI Taxonomy" id="644548"/>
    <lineage>
        <taxon>Bacteria</taxon>
        <taxon>Bacillati</taxon>
        <taxon>Actinomycetota</taxon>
        <taxon>Actinomycetes</taxon>
        <taxon>Mycobacteriales</taxon>
        <taxon>Gordoniaceae</taxon>
        <taxon>Gordonia</taxon>
    </lineage>
</organism>
<reference evidence="1 2" key="1">
    <citation type="journal article" date="2011" name="J. Bacteriol.">
        <title>Draft Genome Sequence of Gordonia neofelifaecis NRRL B-59395, a Cholesterol-Degrading Actinomycete.</title>
        <authorList>
            <person name="Ge F."/>
            <person name="Li W."/>
            <person name="Chen G."/>
            <person name="Liu Y."/>
            <person name="Zhang G."/>
            <person name="Yong B."/>
            <person name="Wang Q."/>
            <person name="Wang N."/>
            <person name="Huang Z."/>
            <person name="Li W."/>
            <person name="Wang J."/>
            <person name="Wu C."/>
            <person name="Xie Q."/>
            <person name="Liu G."/>
        </authorList>
    </citation>
    <scope>NUCLEOTIDE SEQUENCE [LARGE SCALE GENOMIC DNA]</scope>
    <source>
        <strain evidence="1 2">NRRL B-59395</strain>
    </source>
</reference>
<evidence type="ECO:0000313" key="1">
    <source>
        <dbReference type="EMBL" id="EGD55739.1"/>
    </source>
</evidence>
<proteinExistence type="predicted"/>
<keyword evidence="2" id="KW-1185">Reference proteome</keyword>
<sequence>MSRKKDLASPAIQDSDETSLEIRVQKHIGLVKD</sequence>
<gene>
    <name evidence="1" type="ORF">SCNU_08498</name>
</gene>
<protein>
    <submittedName>
        <fullName evidence="1">Uncharacterized protein</fullName>
    </submittedName>
</protein>
<dbReference type="Proteomes" id="UP000035065">
    <property type="component" value="Unassembled WGS sequence"/>
</dbReference>
<evidence type="ECO:0000313" key="2">
    <source>
        <dbReference type="Proteomes" id="UP000035065"/>
    </source>
</evidence>
<dbReference type="AlphaFoldDB" id="F1YHT5"/>
<dbReference type="EMBL" id="AEUD01000005">
    <property type="protein sequence ID" value="EGD55739.1"/>
    <property type="molecule type" value="Genomic_DNA"/>
</dbReference>
<comment type="caution">
    <text evidence="1">The sequence shown here is derived from an EMBL/GenBank/DDBJ whole genome shotgun (WGS) entry which is preliminary data.</text>
</comment>
<name>F1YHT5_9ACTN</name>
<accession>F1YHT5</accession>